<dbReference type="InterPro" id="IPR001242">
    <property type="entry name" value="Condensation_dom"/>
</dbReference>
<dbReference type="Pfam" id="PF00668">
    <property type="entry name" value="Condensation"/>
    <property type="match status" value="1"/>
</dbReference>
<sequence length="452" mass="49460">MTTVAPVEQIPLSFHQEFLCAFDTGTTEGPFGPRYHVVGAWRLRGELDLTALEAALGDVVARHEALRTVIVRDGERPYQRVLAPCSPRLTVRDLGGCPADERESRAEELLNEVESGTNDACEVPLLRAVVGRFDDTDAVLVLNAHHTAADAWSIDVILRDLLACHAARAEGTEPDLPDVPQYQEYARHERENADSPAAVAARAYWRDTLRDARITALRSDRPRSAGAPKATSWHRFAVDTEVASAAVSLAGELKSSPFMVLFAAYQVFLSRLTGTDDLVVPTFTPGRGNARFHETVGSFINFLPLRTDLSGCGTFRDVVRRTRQACLGAYSHDVPFVQILGEAPTLMAPVASDDLQVSAFQAISSPYLATDERAGGLTYSKLWRRTVSQEVGSDVPDGILWTLHIGPSNDMVGSLGFNSNRFDADTMSRMLADFLRVLRAAVTAPDTDPRRL</sequence>
<dbReference type="InterPro" id="IPR023213">
    <property type="entry name" value="CAT-like_dom_sf"/>
</dbReference>
<comment type="caution">
    <text evidence="2">The sequence shown here is derived from an EMBL/GenBank/DDBJ whole genome shotgun (WGS) entry which is preliminary data.</text>
</comment>
<reference evidence="3" key="1">
    <citation type="journal article" date="2019" name="Int. J. Syst. Evol. Microbiol.">
        <title>The Global Catalogue of Microorganisms (GCM) 10K type strain sequencing project: providing services to taxonomists for standard genome sequencing and annotation.</title>
        <authorList>
            <consortium name="The Broad Institute Genomics Platform"/>
            <consortium name="The Broad Institute Genome Sequencing Center for Infectious Disease"/>
            <person name="Wu L."/>
            <person name="Ma J."/>
        </authorList>
    </citation>
    <scope>NUCLEOTIDE SEQUENCE [LARGE SCALE GENOMIC DNA]</scope>
    <source>
        <strain evidence="3">JCM 3106</strain>
    </source>
</reference>
<dbReference type="Proteomes" id="UP001499930">
    <property type="component" value="Unassembled WGS sequence"/>
</dbReference>
<dbReference type="Gene3D" id="3.30.559.30">
    <property type="entry name" value="Nonribosomal peptide synthetase, condensation domain"/>
    <property type="match status" value="1"/>
</dbReference>
<proteinExistence type="predicted"/>
<dbReference type="EMBL" id="BAAAWD010000028">
    <property type="protein sequence ID" value="GAA3038459.1"/>
    <property type="molecule type" value="Genomic_DNA"/>
</dbReference>
<dbReference type="RefSeq" id="WP_344906521.1">
    <property type="nucleotide sequence ID" value="NZ_BAAAWD010000028.1"/>
</dbReference>
<evidence type="ECO:0000313" key="3">
    <source>
        <dbReference type="Proteomes" id="UP001499930"/>
    </source>
</evidence>
<dbReference type="Gene3D" id="3.30.559.10">
    <property type="entry name" value="Chloramphenicol acetyltransferase-like domain"/>
    <property type="match status" value="1"/>
</dbReference>
<name>A0ABP6LGE6_9ACTN</name>
<protein>
    <recommendedName>
        <fullName evidence="1">Condensation domain-containing protein</fullName>
    </recommendedName>
</protein>
<organism evidence="2 3">
    <name type="scientific">Streptosporangium longisporum</name>
    <dbReference type="NCBI Taxonomy" id="46187"/>
    <lineage>
        <taxon>Bacteria</taxon>
        <taxon>Bacillati</taxon>
        <taxon>Actinomycetota</taxon>
        <taxon>Actinomycetes</taxon>
        <taxon>Streptosporangiales</taxon>
        <taxon>Streptosporangiaceae</taxon>
        <taxon>Streptosporangium</taxon>
    </lineage>
</organism>
<dbReference type="PANTHER" id="PTHR45527">
    <property type="entry name" value="NONRIBOSOMAL PEPTIDE SYNTHETASE"/>
    <property type="match status" value="1"/>
</dbReference>
<dbReference type="PANTHER" id="PTHR45527:SF1">
    <property type="entry name" value="FATTY ACID SYNTHASE"/>
    <property type="match status" value="1"/>
</dbReference>
<dbReference type="SUPFAM" id="SSF52777">
    <property type="entry name" value="CoA-dependent acyltransferases"/>
    <property type="match status" value="2"/>
</dbReference>
<feature type="domain" description="Condensation" evidence="1">
    <location>
        <begin position="34"/>
        <end position="447"/>
    </location>
</feature>
<evidence type="ECO:0000259" key="1">
    <source>
        <dbReference type="Pfam" id="PF00668"/>
    </source>
</evidence>
<evidence type="ECO:0000313" key="2">
    <source>
        <dbReference type="EMBL" id="GAA3038459.1"/>
    </source>
</evidence>
<dbReference type="CDD" id="cd19539">
    <property type="entry name" value="SgcC5_NRPS-like"/>
    <property type="match status" value="1"/>
</dbReference>
<gene>
    <name evidence="2" type="ORF">GCM10017559_78170</name>
</gene>
<keyword evidence="3" id="KW-1185">Reference proteome</keyword>
<accession>A0ABP6LGE6</accession>